<dbReference type="GO" id="GO:0046872">
    <property type="term" value="F:metal ion binding"/>
    <property type="evidence" value="ECO:0007669"/>
    <property type="project" value="UniProtKB-KW"/>
</dbReference>
<dbReference type="InterPro" id="IPR006439">
    <property type="entry name" value="HAD-SF_hydro_IA"/>
</dbReference>
<dbReference type="PANTHER" id="PTHR46470">
    <property type="entry name" value="N-ACYLNEURAMINATE-9-PHOSPHATASE"/>
    <property type="match status" value="1"/>
</dbReference>
<dbReference type="InterPro" id="IPR051400">
    <property type="entry name" value="HAD-like_hydrolase"/>
</dbReference>
<accession>A0A3A1QY30</accession>
<dbReference type="SUPFAM" id="SSF56784">
    <property type="entry name" value="HAD-like"/>
    <property type="match status" value="1"/>
</dbReference>
<keyword evidence="3 5" id="KW-0378">Hydrolase</keyword>
<dbReference type="InterPro" id="IPR023214">
    <property type="entry name" value="HAD_sf"/>
</dbReference>
<keyword evidence="4" id="KW-0460">Magnesium</keyword>
<keyword evidence="2" id="KW-0479">Metal-binding</keyword>
<comment type="caution">
    <text evidence="5">The sequence shown here is derived from an EMBL/GenBank/DDBJ whole genome shotgun (WGS) entry which is preliminary data.</text>
</comment>
<reference evidence="5 6" key="1">
    <citation type="submission" date="2018-09" db="EMBL/GenBank/DDBJ databases">
        <title>Bacillus saliacetes sp. nov., isolated from Thai shrimp paste (Ka-pi).</title>
        <authorList>
            <person name="Daroonpunt R."/>
            <person name="Tanasupawat S."/>
            <person name="Yiamsombut S."/>
        </authorList>
    </citation>
    <scope>NUCLEOTIDE SEQUENCE [LARGE SCALE GENOMIC DNA]</scope>
    <source>
        <strain evidence="5 6">SKP7-4</strain>
    </source>
</reference>
<dbReference type="Proteomes" id="UP000265801">
    <property type="component" value="Unassembled WGS sequence"/>
</dbReference>
<protein>
    <submittedName>
        <fullName evidence="5">HAD family hydrolase</fullName>
    </submittedName>
</protein>
<dbReference type="Pfam" id="PF00702">
    <property type="entry name" value="Hydrolase"/>
    <property type="match status" value="1"/>
</dbReference>
<sequence length="227" mass="25749">MIQAVFFDLYETLITEWEDNKKKAAYSVEELGLDFEIYKKEWTARREMRMDGTFSTHQSVLEDILSSQGITADETVIKEIHTRRVQSKLAPFKDIDDEIVIVLKQLRMLNIKVGLISNCAPEEVHGWRTSRLADLFDDVVFSYRAGCAKPSPEIYHTACDNLGVHPSESLFVGDGGSDELWGASKVGMKAYQAAWYHNADIAGFPKLKRPEEILEIVRSSAISMNKQ</sequence>
<dbReference type="GO" id="GO:0044281">
    <property type="term" value="P:small molecule metabolic process"/>
    <property type="evidence" value="ECO:0007669"/>
    <property type="project" value="UniProtKB-ARBA"/>
</dbReference>
<dbReference type="OrthoDB" id="9809962at2"/>
<dbReference type="SFLD" id="SFLDG01129">
    <property type="entry name" value="C1.5:_HAD__Beta-PGM__Phosphata"/>
    <property type="match status" value="1"/>
</dbReference>
<evidence type="ECO:0000256" key="1">
    <source>
        <dbReference type="ARBA" id="ARBA00001946"/>
    </source>
</evidence>
<evidence type="ECO:0000313" key="6">
    <source>
        <dbReference type="Proteomes" id="UP000265801"/>
    </source>
</evidence>
<dbReference type="EMBL" id="QXIR01000019">
    <property type="protein sequence ID" value="RIW32056.1"/>
    <property type="molecule type" value="Genomic_DNA"/>
</dbReference>
<evidence type="ECO:0000313" key="5">
    <source>
        <dbReference type="EMBL" id="RIW32056.1"/>
    </source>
</evidence>
<dbReference type="InterPro" id="IPR036412">
    <property type="entry name" value="HAD-like_sf"/>
</dbReference>
<evidence type="ECO:0000256" key="4">
    <source>
        <dbReference type="ARBA" id="ARBA00022842"/>
    </source>
</evidence>
<name>A0A3A1QY30_9BACI</name>
<dbReference type="NCBIfam" id="TIGR01509">
    <property type="entry name" value="HAD-SF-IA-v3"/>
    <property type="match status" value="1"/>
</dbReference>
<dbReference type="RefSeq" id="WP_119547808.1">
    <property type="nucleotide sequence ID" value="NZ_QXIR01000019.1"/>
</dbReference>
<keyword evidence="6" id="KW-1185">Reference proteome</keyword>
<comment type="cofactor">
    <cofactor evidence="1">
        <name>Mg(2+)</name>
        <dbReference type="ChEBI" id="CHEBI:18420"/>
    </cofactor>
</comment>
<evidence type="ECO:0000256" key="2">
    <source>
        <dbReference type="ARBA" id="ARBA00022723"/>
    </source>
</evidence>
<evidence type="ECO:0000256" key="3">
    <source>
        <dbReference type="ARBA" id="ARBA00022801"/>
    </source>
</evidence>
<dbReference type="PANTHER" id="PTHR46470:SF2">
    <property type="entry name" value="GLYCERALDEHYDE 3-PHOSPHATE PHOSPHATASE"/>
    <property type="match status" value="1"/>
</dbReference>
<organism evidence="5 6">
    <name type="scientific">Bacillus salacetis</name>
    <dbReference type="NCBI Taxonomy" id="2315464"/>
    <lineage>
        <taxon>Bacteria</taxon>
        <taxon>Bacillati</taxon>
        <taxon>Bacillota</taxon>
        <taxon>Bacilli</taxon>
        <taxon>Bacillales</taxon>
        <taxon>Bacillaceae</taxon>
        <taxon>Bacillus</taxon>
    </lineage>
</organism>
<proteinExistence type="predicted"/>
<dbReference type="AlphaFoldDB" id="A0A3A1QY30"/>
<gene>
    <name evidence="5" type="ORF">D3H55_14390</name>
</gene>
<dbReference type="GO" id="GO:0016791">
    <property type="term" value="F:phosphatase activity"/>
    <property type="evidence" value="ECO:0007669"/>
    <property type="project" value="TreeGrafter"/>
</dbReference>
<dbReference type="NCBIfam" id="TIGR01549">
    <property type="entry name" value="HAD-SF-IA-v1"/>
    <property type="match status" value="1"/>
</dbReference>
<dbReference type="SFLD" id="SFLDS00003">
    <property type="entry name" value="Haloacid_Dehalogenase"/>
    <property type="match status" value="1"/>
</dbReference>
<dbReference type="Gene3D" id="3.40.50.1000">
    <property type="entry name" value="HAD superfamily/HAD-like"/>
    <property type="match status" value="1"/>
</dbReference>